<name>A0A927ART2_9BACT</name>
<gene>
    <name evidence="3" type="ORF">IC229_19330</name>
</gene>
<dbReference type="Pfam" id="PF16117">
    <property type="entry name" value="DUF4833"/>
    <property type="match status" value="1"/>
</dbReference>
<accession>A0A927ART2</accession>
<evidence type="ECO:0000259" key="2">
    <source>
        <dbReference type="Pfam" id="PF16117"/>
    </source>
</evidence>
<comment type="caution">
    <text evidence="3">The sequence shown here is derived from an EMBL/GenBank/DDBJ whole genome shotgun (WGS) entry which is preliminary data.</text>
</comment>
<organism evidence="3 4">
    <name type="scientific">Spirosoma profusum</name>
    <dbReference type="NCBI Taxonomy" id="2771354"/>
    <lineage>
        <taxon>Bacteria</taxon>
        <taxon>Pseudomonadati</taxon>
        <taxon>Bacteroidota</taxon>
        <taxon>Cytophagia</taxon>
        <taxon>Cytophagales</taxon>
        <taxon>Cytophagaceae</taxon>
        <taxon>Spirosoma</taxon>
    </lineage>
</organism>
<protein>
    <submittedName>
        <fullName evidence="3">DUF4833 domain-containing protein</fullName>
    </submittedName>
</protein>
<proteinExistence type="predicted"/>
<dbReference type="RefSeq" id="WP_190888652.1">
    <property type="nucleotide sequence ID" value="NZ_JACWZY010000017.1"/>
</dbReference>
<dbReference type="AlphaFoldDB" id="A0A927ART2"/>
<evidence type="ECO:0000313" key="4">
    <source>
        <dbReference type="Proteomes" id="UP000598820"/>
    </source>
</evidence>
<feature type="domain" description="DUF4833" evidence="2">
    <location>
        <begin position="39"/>
        <end position="176"/>
    </location>
</feature>
<reference evidence="3" key="1">
    <citation type="submission" date="2020-09" db="EMBL/GenBank/DDBJ databases">
        <authorList>
            <person name="Kim M.K."/>
        </authorList>
    </citation>
    <scope>NUCLEOTIDE SEQUENCE</scope>
    <source>
        <strain evidence="3">BT702</strain>
    </source>
</reference>
<keyword evidence="1" id="KW-0732">Signal</keyword>
<dbReference type="Proteomes" id="UP000598820">
    <property type="component" value="Unassembled WGS sequence"/>
</dbReference>
<evidence type="ECO:0000256" key="1">
    <source>
        <dbReference type="SAM" id="SignalP"/>
    </source>
</evidence>
<dbReference type="InterPro" id="IPR032269">
    <property type="entry name" value="DUF4833"/>
</dbReference>
<feature type="chain" id="PRO_5037158138" evidence="1">
    <location>
        <begin position="24"/>
        <end position="182"/>
    </location>
</feature>
<keyword evidence="4" id="KW-1185">Reference proteome</keyword>
<feature type="signal peptide" evidence="1">
    <location>
        <begin position="1"/>
        <end position="23"/>
    </location>
</feature>
<sequence>MKSKRIAGLLTVLLLVSFLPTQALRESMPVPESSPNQLFYLQRSKDANTIIYEARLLANHKLDPVKPVDVYWIRYAEKGQREDLSAMQWRMAYGYKHKPASVSDTYDISLHAFEERPLQVTYHQGKPVATMLISGQRASLRKVFVQIDPKPHLIPHVTYVEMFGTSLTTNLPVYERIVPDYQ</sequence>
<dbReference type="EMBL" id="JACWZY010000017">
    <property type="protein sequence ID" value="MBD2702808.1"/>
    <property type="molecule type" value="Genomic_DNA"/>
</dbReference>
<evidence type="ECO:0000313" key="3">
    <source>
        <dbReference type="EMBL" id="MBD2702808.1"/>
    </source>
</evidence>